<dbReference type="InterPro" id="IPR010982">
    <property type="entry name" value="Lambda_DNA-bd_dom_sf"/>
</dbReference>
<organism evidence="3 4">
    <name type="scientific">Actinomyces massiliensis F0489</name>
    <dbReference type="NCBI Taxonomy" id="1125718"/>
    <lineage>
        <taxon>Bacteria</taxon>
        <taxon>Bacillati</taxon>
        <taxon>Actinomycetota</taxon>
        <taxon>Actinomycetes</taxon>
        <taxon>Actinomycetales</taxon>
        <taxon>Actinomycetaceae</taxon>
        <taxon>Actinomyces</taxon>
    </lineage>
</organism>
<feature type="domain" description="HTH cro/C1-type" evidence="2">
    <location>
        <begin position="68"/>
        <end position="115"/>
    </location>
</feature>
<dbReference type="Pfam" id="PF13560">
    <property type="entry name" value="HTH_31"/>
    <property type="match status" value="1"/>
</dbReference>
<dbReference type="PROSITE" id="PS50943">
    <property type="entry name" value="HTH_CROC1"/>
    <property type="match status" value="1"/>
</dbReference>
<evidence type="ECO:0000256" key="1">
    <source>
        <dbReference type="SAM" id="MobiDB-lite"/>
    </source>
</evidence>
<dbReference type="AlphaFoldDB" id="J0MYD7"/>
<reference evidence="3 4" key="1">
    <citation type="submission" date="2012-05" db="EMBL/GenBank/DDBJ databases">
        <authorList>
            <person name="Harkins D.M."/>
            <person name="Madupu R."/>
            <person name="Durkin A.S."/>
            <person name="Torralba M."/>
            <person name="Methe B."/>
            <person name="Sutton G.G."/>
            <person name="Nelson K.E."/>
        </authorList>
    </citation>
    <scope>NUCLEOTIDE SEQUENCE [LARGE SCALE GENOMIC DNA]</scope>
    <source>
        <strain evidence="3 4">F0489</strain>
    </source>
</reference>
<dbReference type="PATRIC" id="fig|1125718.3.peg.2308"/>
<dbReference type="SMART" id="SM00530">
    <property type="entry name" value="HTH_XRE"/>
    <property type="match status" value="1"/>
</dbReference>
<gene>
    <name evidence="3" type="ORF">HMPREF1318_0137</name>
</gene>
<dbReference type="Proteomes" id="UP000002941">
    <property type="component" value="Unassembled WGS sequence"/>
</dbReference>
<dbReference type="PANTHER" id="PTHR35010">
    <property type="entry name" value="BLL4672 PROTEIN-RELATED"/>
    <property type="match status" value="1"/>
</dbReference>
<keyword evidence="3" id="KW-0238">DNA-binding</keyword>
<proteinExistence type="predicted"/>
<dbReference type="InterPro" id="IPR041413">
    <property type="entry name" value="MLTR_LBD"/>
</dbReference>
<protein>
    <submittedName>
        <fullName evidence="3">DNA-binding helix-turn-helix protein</fullName>
    </submittedName>
</protein>
<dbReference type="eggNOG" id="COG1396">
    <property type="taxonomic scope" value="Bacteria"/>
</dbReference>
<name>J0MYD7_9ACTO</name>
<dbReference type="CDD" id="cd00093">
    <property type="entry name" value="HTH_XRE"/>
    <property type="match status" value="1"/>
</dbReference>
<accession>J0MYD7</accession>
<sequence>MATSGGMPRILGYTRQGHPGEPIGGASAASLESMRGETLGTFLKTRRDKTVPESIGLDPGSAPRRVPGLRREELARLAGVSVGYYTRIEQDQTGTASTQVLNALASVMRLDDVERTHLYNLAHSNSPSRMIREAPEKPHRRVLSLFESLHEAIPAVILGRRGDILAWNRSGHELLFENLPFEAPTDIDQRPCVPRLFFLDPRMRDLYSNWEELARIHVAYLRLTSGRYPNDAHLADLIGDLSTKSDEFVSLWEEGDVADCTVGRMLLSHPMLGPLDVDYQVWLQPESPDHRLEVYTPNNSATRDALAFFPMVSIPHAPLHTTREPCPPDEGHREKP</sequence>
<dbReference type="Gene3D" id="1.10.260.40">
    <property type="entry name" value="lambda repressor-like DNA-binding domains"/>
    <property type="match status" value="1"/>
</dbReference>
<evidence type="ECO:0000313" key="4">
    <source>
        <dbReference type="Proteomes" id="UP000002941"/>
    </source>
</evidence>
<feature type="region of interest" description="Disordered" evidence="1">
    <location>
        <begin position="1"/>
        <end position="23"/>
    </location>
</feature>
<dbReference type="InterPro" id="IPR001387">
    <property type="entry name" value="Cro/C1-type_HTH"/>
</dbReference>
<dbReference type="PANTHER" id="PTHR35010:SF2">
    <property type="entry name" value="BLL4672 PROTEIN"/>
    <property type="match status" value="1"/>
</dbReference>
<dbReference type="Pfam" id="PF17765">
    <property type="entry name" value="MLTR_LBD"/>
    <property type="match status" value="1"/>
</dbReference>
<dbReference type="GO" id="GO:0003677">
    <property type="term" value="F:DNA binding"/>
    <property type="evidence" value="ECO:0007669"/>
    <property type="project" value="UniProtKB-KW"/>
</dbReference>
<dbReference type="SUPFAM" id="SSF47413">
    <property type="entry name" value="lambda repressor-like DNA-binding domains"/>
    <property type="match status" value="1"/>
</dbReference>
<dbReference type="Gene3D" id="3.30.450.180">
    <property type="match status" value="1"/>
</dbReference>
<evidence type="ECO:0000259" key="2">
    <source>
        <dbReference type="PROSITE" id="PS50943"/>
    </source>
</evidence>
<comment type="caution">
    <text evidence="3">The sequence shown here is derived from an EMBL/GenBank/DDBJ whole genome shotgun (WGS) entry which is preliminary data.</text>
</comment>
<evidence type="ECO:0000313" key="3">
    <source>
        <dbReference type="EMBL" id="EJF39439.1"/>
    </source>
</evidence>
<keyword evidence="4" id="KW-1185">Reference proteome</keyword>
<dbReference type="EMBL" id="AKFT01000177">
    <property type="protein sequence ID" value="EJF39439.1"/>
    <property type="molecule type" value="Genomic_DNA"/>
</dbReference>